<accession>A0ABY4D8U7</accession>
<dbReference type="EMBL" id="CP094929">
    <property type="protein sequence ID" value="UOM50716.1"/>
    <property type="molecule type" value="Genomic_DNA"/>
</dbReference>
<dbReference type="InterPro" id="IPR000515">
    <property type="entry name" value="MetI-like"/>
</dbReference>
<feature type="transmembrane region" description="Helical" evidence="7">
    <location>
        <begin position="268"/>
        <end position="289"/>
    </location>
</feature>
<evidence type="ECO:0000256" key="7">
    <source>
        <dbReference type="RuleBase" id="RU363032"/>
    </source>
</evidence>
<keyword evidence="3" id="KW-1003">Cell membrane</keyword>
<dbReference type="RefSeq" id="WP_244772103.1">
    <property type="nucleotide sequence ID" value="NZ_CP094929.1"/>
</dbReference>
<comment type="subcellular location">
    <subcellularLocation>
        <location evidence="1 7">Cell membrane</location>
        <topology evidence="1 7">Multi-pass membrane protein</topology>
    </subcellularLocation>
</comment>
<dbReference type="PANTHER" id="PTHR30193:SF37">
    <property type="entry name" value="INNER MEMBRANE ABC TRANSPORTER PERMEASE PROTEIN YCJO"/>
    <property type="match status" value="1"/>
</dbReference>
<evidence type="ECO:0000256" key="4">
    <source>
        <dbReference type="ARBA" id="ARBA00022692"/>
    </source>
</evidence>
<dbReference type="PROSITE" id="PS50928">
    <property type="entry name" value="ABC_TM1"/>
    <property type="match status" value="1"/>
</dbReference>
<feature type="transmembrane region" description="Helical" evidence="7">
    <location>
        <begin position="112"/>
        <end position="132"/>
    </location>
</feature>
<evidence type="ECO:0000256" key="2">
    <source>
        <dbReference type="ARBA" id="ARBA00022448"/>
    </source>
</evidence>
<dbReference type="InterPro" id="IPR035906">
    <property type="entry name" value="MetI-like_sf"/>
</dbReference>
<name>A0ABY4D8U7_9SPIR</name>
<dbReference type="Proteomes" id="UP000829708">
    <property type="component" value="Chromosome"/>
</dbReference>
<organism evidence="9 10">
    <name type="scientific">Sphaerochaeta associata</name>
    <dbReference type="NCBI Taxonomy" id="1129264"/>
    <lineage>
        <taxon>Bacteria</taxon>
        <taxon>Pseudomonadati</taxon>
        <taxon>Spirochaetota</taxon>
        <taxon>Spirochaetia</taxon>
        <taxon>Spirochaetales</taxon>
        <taxon>Sphaerochaetaceae</taxon>
        <taxon>Sphaerochaeta</taxon>
    </lineage>
</organism>
<evidence type="ECO:0000313" key="10">
    <source>
        <dbReference type="Proteomes" id="UP000829708"/>
    </source>
</evidence>
<evidence type="ECO:0000256" key="1">
    <source>
        <dbReference type="ARBA" id="ARBA00004651"/>
    </source>
</evidence>
<feature type="transmembrane region" description="Helical" evidence="7">
    <location>
        <begin position="172"/>
        <end position="191"/>
    </location>
</feature>
<reference evidence="10" key="1">
    <citation type="journal article" date="2024" name="J Bioinform Genom">
        <title>Complete genome sequence of the type strain bacterium Sphaerochaeta associata GLS2t (VKM B-2742)t.</title>
        <authorList>
            <person name="Troshina O.Y."/>
            <person name="Tepeeva A.N."/>
            <person name="Arzamasceva V.O."/>
            <person name="Whitman W.B."/>
            <person name="Varghese N."/>
            <person name="Shapiro N."/>
            <person name="Woyke T."/>
            <person name="Kripides N.C."/>
            <person name="Vasilenko O.V."/>
        </authorList>
    </citation>
    <scope>NUCLEOTIDE SEQUENCE [LARGE SCALE GENOMIC DNA]</scope>
    <source>
        <strain evidence="10">GLS2T</strain>
    </source>
</reference>
<keyword evidence="4 7" id="KW-0812">Transmembrane</keyword>
<keyword evidence="10" id="KW-1185">Reference proteome</keyword>
<dbReference type="Gene3D" id="1.10.3720.10">
    <property type="entry name" value="MetI-like"/>
    <property type="match status" value="1"/>
</dbReference>
<dbReference type="CDD" id="cd06261">
    <property type="entry name" value="TM_PBP2"/>
    <property type="match status" value="1"/>
</dbReference>
<proteinExistence type="inferred from homology"/>
<evidence type="ECO:0000313" key="9">
    <source>
        <dbReference type="EMBL" id="UOM50716.1"/>
    </source>
</evidence>
<comment type="similarity">
    <text evidence="7">Belongs to the binding-protein-dependent transport system permease family.</text>
</comment>
<feature type="transmembrane region" description="Helical" evidence="7">
    <location>
        <begin position="80"/>
        <end position="100"/>
    </location>
</feature>
<evidence type="ECO:0000256" key="3">
    <source>
        <dbReference type="ARBA" id="ARBA00022475"/>
    </source>
</evidence>
<dbReference type="PANTHER" id="PTHR30193">
    <property type="entry name" value="ABC TRANSPORTER PERMEASE PROTEIN"/>
    <property type="match status" value="1"/>
</dbReference>
<dbReference type="SUPFAM" id="SSF161098">
    <property type="entry name" value="MetI-like"/>
    <property type="match status" value="1"/>
</dbReference>
<protein>
    <submittedName>
        <fullName evidence="9">Sugar ABC transporter permease</fullName>
    </submittedName>
</protein>
<sequence length="298" mass="34059">MKNRKFSIEEQKARWGWFFVAPAIAFFFLFSLYPMLNAFWNTFFNVRLLSLKKPEFVGLKNYIFILTSPEFWASIKATTIFALSSFIPLTIFSHVFGLVITTRTRGQRMIQLFIYSPAVLSSVVAALIWLLLFDPRGIANSFVNFLLNTPGTDHMWLIQPIKLYTSTALIYFWKYIGYFTIIIATGIAKVPTSVIEAATIDGATSRQTISKIIMPLLKPTTLMVSIVAMLNSMKSFSTQYLFTQRGAPHAPLNVLTLNIYKTAMRDRYISRACVMSFILFFIMMILTVVRMKASESKD</sequence>
<gene>
    <name evidence="9" type="ORF">MUG09_14220</name>
</gene>
<evidence type="ECO:0000259" key="8">
    <source>
        <dbReference type="PROSITE" id="PS50928"/>
    </source>
</evidence>
<keyword evidence="2 7" id="KW-0813">Transport</keyword>
<feature type="domain" description="ABC transmembrane type-1" evidence="8">
    <location>
        <begin position="75"/>
        <end position="290"/>
    </location>
</feature>
<keyword evidence="6 7" id="KW-0472">Membrane</keyword>
<evidence type="ECO:0000256" key="5">
    <source>
        <dbReference type="ARBA" id="ARBA00022989"/>
    </source>
</evidence>
<keyword evidence="5 7" id="KW-1133">Transmembrane helix</keyword>
<feature type="transmembrane region" description="Helical" evidence="7">
    <location>
        <begin position="15"/>
        <end position="36"/>
    </location>
</feature>
<dbReference type="Pfam" id="PF00528">
    <property type="entry name" value="BPD_transp_1"/>
    <property type="match status" value="1"/>
</dbReference>
<dbReference type="InterPro" id="IPR051393">
    <property type="entry name" value="ABC_transporter_permease"/>
</dbReference>
<evidence type="ECO:0000256" key="6">
    <source>
        <dbReference type="ARBA" id="ARBA00023136"/>
    </source>
</evidence>